<dbReference type="PROSITE" id="PS51257">
    <property type="entry name" value="PROKAR_LIPOPROTEIN"/>
    <property type="match status" value="1"/>
</dbReference>
<dbReference type="AlphaFoldDB" id="A0A1G6UVM3"/>
<keyword evidence="1" id="KW-0732">Signal</keyword>
<accession>A0A1G6UVM3</accession>
<dbReference type="STRING" id="659014.SAMN04487996_10167"/>
<keyword evidence="3" id="KW-1185">Reference proteome</keyword>
<protein>
    <recommendedName>
        <fullName evidence="4">DUF4249 family protein</fullName>
    </recommendedName>
</protein>
<evidence type="ECO:0000256" key="1">
    <source>
        <dbReference type="SAM" id="SignalP"/>
    </source>
</evidence>
<gene>
    <name evidence="2" type="ORF">SAMN04487996_10167</name>
</gene>
<name>A0A1G6UVM3_9BACT</name>
<reference evidence="3" key="1">
    <citation type="submission" date="2016-10" db="EMBL/GenBank/DDBJ databases">
        <authorList>
            <person name="Varghese N."/>
            <person name="Submissions S."/>
        </authorList>
    </citation>
    <scope>NUCLEOTIDE SEQUENCE [LARGE SCALE GENOMIC DNA]</scope>
    <source>
        <strain evidence="3">DSM 25329</strain>
    </source>
</reference>
<feature type="chain" id="PRO_5011792418" description="DUF4249 family protein" evidence="1">
    <location>
        <begin position="22"/>
        <end position="231"/>
    </location>
</feature>
<proteinExistence type="predicted"/>
<evidence type="ECO:0008006" key="4">
    <source>
        <dbReference type="Google" id="ProtNLM"/>
    </source>
</evidence>
<feature type="signal peptide" evidence="1">
    <location>
        <begin position="1"/>
        <end position="21"/>
    </location>
</feature>
<dbReference type="EMBL" id="FNAN01000001">
    <property type="protein sequence ID" value="SDD45294.1"/>
    <property type="molecule type" value="Genomic_DNA"/>
</dbReference>
<dbReference type="Proteomes" id="UP000198748">
    <property type="component" value="Unassembled WGS sequence"/>
</dbReference>
<organism evidence="2 3">
    <name type="scientific">Dyadobacter soli</name>
    <dbReference type="NCBI Taxonomy" id="659014"/>
    <lineage>
        <taxon>Bacteria</taxon>
        <taxon>Pseudomonadati</taxon>
        <taxon>Bacteroidota</taxon>
        <taxon>Cytophagia</taxon>
        <taxon>Cytophagales</taxon>
        <taxon>Spirosomataceae</taxon>
        <taxon>Dyadobacter</taxon>
    </lineage>
</organism>
<evidence type="ECO:0000313" key="3">
    <source>
        <dbReference type="Proteomes" id="UP000198748"/>
    </source>
</evidence>
<evidence type="ECO:0000313" key="2">
    <source>
        <dbReference type="EMBL" id="SDD45294.1"/>
    </source>
</evidence>
<sequence length="231" mass="25732">MKTLTLIKVVSLSSVLMMAMAFSCQDHQVPEPVSNCDRVDGTPRAFPCEFEITKLEFLRKNTSQVVKTVLPGSPDVQLSSRDALRFNYGSSREYAIADFRVRVHVKRIAAASFLPVGGYEITYYQLSDPVPPFPAAYDDIFDPSLWSAPPSSPSNPITNLDMLVGETRTVETELNMVFDFMGGPQVFGEIVIGIVNNSTTHTLVAAPYKYDRLRDVHEARIPFKPSVYGEM</sequence>